<protein>
    <recommendedName>
        <fullName evidence="1">Ig-like domain-containing protein</fullName>
    </recommendedName>
</protein>
<dbReference type="PANTHER" id="PTHR23267">
    <property type="entry name" value="IMMUNOGLOBULIN LIGHT CHAIN"/>
    <property type="match status" value="1"/>
</dbReference>
<reference evidence="2" key="1">
    <citation type="submission" date="2025-08" db="UniProtKB">
        <authorList>
            <consortium name="Ensembl"/>
        </authorList>
    </citation>
    <scope>IDENTIFICATION</scope>
</reference>
<dbReference type="InterPro" id="IPR007110">
    <property type="entry name" value="Ig-like_dom"/>
</dbReference>
<dbReference type="InterPro" id="IPR013783">
    <property type="entry name" value="Ig-like_fold"/>
</dbReference>
<dbReference type="Ensembl" id="ENSUPAT00010028996.1">
    <property type="protein sequence ID" value="ENSUPAP00010025485.1"/>
    <property type="gene ID" value="ENSUPAG00010020155.1"/>
</dbReference>
<evidence type="ECO:0000313" key="2">
    <source>
        <dbReference type="Ensembl" id="ENSUPAP00010025485.1"/>
    </source>
</evidence>
<organism evidence="2 3">
    <name type="scientific">Urocitellus parryii</name>
    <name type="common">Arctic ground squirrel</name>
    <name type="synonym">Spermophilus parryii</name>
    <dbReference type="NCBI Taxonomy" id="9999"/>
    <lineage>
        <taxon>Eukaryota</taxon>
        <taxon>Metazoa</taxon>
        <taxon>Chordata</taxon>
        <taxon>Craniata</taxon>
        <taxon>Vertebrata</taxon>
        <taxon>Euteleostomi</taxon>
        <taxon>Mammalia</taxon>
        <taxon>Eutheria</taxon>
        <taxon>Euarchontoglires</taxon>
        <taxon>Glires</taxon>
        <taxon>Rodentia</taxon>
        <taxon>Sciuromorpha</taxon>
        <taxon>Sciuridae</taxon>
        <taxon>Xerinae</taxon>
        <taxon>Marmotini</taxon>
        <taxon>Urocitellus</taxon>
    </lineage>
</organism>
<evidence type="ECO:0000313" key="3">
    <source>
        <dbReference type="Proteomes" id="UP000694417"/>
    </source>
</evidence>
<dbReference type="AlphaFoldDB" id="A0A8D2I3V8"/>
<accession>A0A8D2I3V8</accession>
<dbReference type="Proteomes" id="UP000694417">
    <property type="component" value="Unplaced"/>
</dbReference>
<name>A0A8D2I3V8_UROPR</name>
<dbReference type="InterPro" id="IPR050150">
    <property type="entry name" value="IgV_Light_Chain"/>
</dbReference>
<dbReference type="InterPro" id="IPR036179">
    <property type="entry name" value="Ig-like_dom_sf"/>
</dbReference>
<dbReference type="GeneTree" id="ENSGT00940000162515"/>
<dbReference type="PROSITE" id="PS50835">
    <property type="entry name" value="IG_LIKE"/>
    <property type="match status" value="1"/>
</dbReference>
<feature type="domain" description="Ig-like" evidence="1">
    <location>
        <begin position="8"/>
        <end position="74"/>
    </location>
</feature>
<keyword evidence="3" id="KW-1185">Reference proteome</keyword>
<evidence type="ECO:0000259" key="1">
    <source>
        <dbReference type="PROSITE" id="PS50835"/>
    </source>
</evidence>
<reference evidence="2" key="2">
    <citation type="submission" date="2025-09" db="UniProtKB">
        <authorList>
            <consortium name="Ensembl"/>
        </authorList>
    </citation>
    <scope>IDENTIFICATION</scope>
</reference>
<dbReference type="Gene3D" id="2.60.40.10">
    <property type="entry name" value="Immunoglobulins"/>
    <property type="match status" value="1"/>
</dbReference>
<proteinExistence type="predicted"/>
<sequence length="126" mass="13928">MAGVRCDIMMTQSPSSLPVSHGDRVTITCRASQGISNRLDWIQQKPGQAPKLLINGVNTLASGIPPGDAAVYYCCKYNCSSTHLDINFLNSQSLRELFRKKTPEPIQGKFATGYFNNEMPKEFQVS</sequence>
<dbReference type="SUPFAM" id="SSF48726">
    <property type="entry name" value="Immunoglobulin"/>
    <property type="match status" value="1"/>
</dbReference>